<dbReference type="InterPro" id="IPR053144">
    <property type="entry name" value="Acetyltransferase_Butenolide"/>
</dbReference>
<dbReference type="GO" id="GO:0016747">
    <property type="term" value="F:acyltransferase activity, transferring groups other than amino-acyl groups"/>
    <property type="evidence" value="ECO:0007669"/>
    <property type="project" value="InterPro"/>
</dbReference>
<dbReference type="PANTHER" id="PTHR43233">
    <property type="entry name" value="FAMILY N-ACETYLTRANSFERASE, PUTATIVE (AFU_ORTHOLOGUE AFUA_6G03350)-RELATED"/>
    <property type="match status" value="1"/>
</dbReference>
<dbReference type="InterPro" id="IPR000182">
    <property type="entry name" value="GNAT_dom"/>
</dbReference>
<reference evidence="3 4" key="1">
    <citation type="submission" date="2023-08" db="EMBL/GenBank/DDBJ databases">
        <title>Black Yeasts Isolated from many extreme environments.</title>
        <authorList>
            <person name="Coleine C."/>
            <person name="Stajich J.E."/>
            <person name="Selbmann L."/>
        </authorList>
    </citation>
    <scope>NUCLEOTIDE SEQUENCE [LARGE SCALE GENOMIC DNA]</scope>
    <source>
        <strain evidence="3 4">CCFEE 5935</strain>
    </source>
</reference>
<feature type="region of interest" description="Disordered" evidence="1">
    <location>
        <begin position="73"/>
        <end position="95"/>
    </location>
</feature>
<evidence type="ECO:0000259" key="2">
    <source>
        <dbReference type="PROSITE" id="PS51186"/>
    </source>
</evidence>
<proteinExistence type="predicted"/>
<dbReference type="SUPFAM" id="SSF55729">
    <property type="entry name" value="Acyl-CoA N-acyltransferases (Nat)"/>
    <property type="match status" value="1"/>
</dbReference>
<feature type="domain" description="N-acetyltransferase" evidence="2">
    <location>
        <begin position="53"/>
        <end position="192"/>
    </location>
</feature>
<dbReference type="Gene3D" id="3.40.630.30">
    <property type="match status" value="1"/>
</dbReference>
<gene>
    <name evidence="3" type="ORF">LTR77_000263</name>
</gene>
<dbReference type="Proteomes" id="UP001337655">
    <property type="component" value="Unassembled WGS sequence"/>
</dbReference>
<dbReference type="InterPro" id="IPR016181">
    <property type="entry name" value="Acyl_CoA_acyltransferase"/>
</dbReference>
<evidence type="ECO:0000313" key="3">
    <source>
        <dbReference type="EMBL" id="KAK5175126.1"/>
    </source>
</evidence>
<dbReference type="CDD" id="cd04301">
    <property type="entry name" value="NAT_SF"/>
    <property type="match status" value="1"/>
</dbReference>
<organism evidence="3 4">
    <name type="scientific">Saxophila tyrrhenica</name>
    <dbReference type="NCBI Taxonomy" id="1690608"/>
    <lineage>
        <taxon>Eukaryota</taxon>
        <taxon>Fungi</taxon>
        <taxon>Dikarya</taxon>
        <taxon>Ascomycota</taxon>
        <taxon>Pezizomycotina</taxon>
        <taxon>Dothideomycetes</taxon>
        <taxon>Dothideomycetidae</taxon>
        <taxon>Mycosphaerellales</taxon>
        <taxon>Extremaceae</taxon>
        <taxon>Saxophila</taxon>
    </lineage>
</organism>
<comment type="caution">
    <text evidence="3">The sequence shown here is derived from an EMBL/GenBank/DDBJ whole genome shotgun (WGS) entry which is preliminary data.</text>
</comment>
<protein>
    <recommendedName>
        <fullName evidence="2">N-acetyltransferase domain-containing protein</fullName>
    </recommendedName>
</protein>
<dbReference type="AlphaFoldDB" id="A0AAV9PMW8"/>
<dbReference type="RefSeq" id="XP_064663764.1">
    <property type="nucleotide sequence ID" value="XM_064797530.1"/>
</dbReference>
<name>A0AAV9PMW8_9PEZI</name>
<dbReference type="EMBL" id="JAVRRT010000001">
    <property type="protein sequence ID" value="KAK5175126.1"/>
    <property type="molecule type" value="Genomic_DNA"/>
</dbReference>
<keyword evidence="4" id="KW-1185">Reference proteome</keyword>
<accession>A0AAV9PMW8</accession>
<evidence type="ECO:0000313" key="4">
    <source>
        <dbReference type="Proteomes" id="UP001337655"/>
    </source>
</evidence>
<dbReference type="PROSITE" id="PS51186">
    <property type="entry name" value="GNAT"/>
    <property type="match status" value="1"/>
</dbReference>
<sequence length="192" mass="21849">MTKATDNLRWQKSVNDDDYLVSTSKDLVDRAFVQSAFASEETYWAKPLPDEQLTVLLDNSLTLGLYKVIPAAPSPKSAETPDSPRTPSPTIADDPSEQLQQIGMARLITDHMTTAYLTDVYILPDYRTHGLGKWLIKCCNETFDAMPAMRRTFLVTSPEVGKRFYGRELGMWDVGDEKEHLACMTRRFFRMD</sequence>
<evidence type="ECO:0000256" key="1">
    <source>
        <dbReference type="SAM" id="MobiDB-lite"/>
    </source>
</evidence>
<dbReference type="GeneID" id="89921614"/>
<dbReference type="Pfam" id="PF13508">
    <property type="entry name" value="Acetyltransf_7"/>
    <property type="match status" value="1"/>
</dbReference>
<dbReference type="PANTHER" id="PTHR43233:SF1">
    <property type="entry name" value="FAMILY N-ACETYLTRANSFERASE, PUTATIVE (AFU_ORTHOLOGUE AFUA_6G03350)-RELATED"/>
    <property type="match status" value="1"/>
</dbReference>